<name>A0A8J6P4W4_9FLAO</name>
<dbReference type="InterPro" id="IPR050273">
    <property type="entry name" value="GppA/Ppx_hydrolase"/>
</dbReference>
<dbReference type="SUPFAM" id="SSF53067">
    <property type="entry name" value="Actin-like ATPase domain"/>
    <property type="match status" value="2"/>
</dbReference>
<dbReference type="RefSeq" id="WP_216713595.1">
    <property type="nucleotide sequence ID" value="NZ_JACVEL010000002.1"/>
</dbReference>
<dbReference type="Gene3D" id="3.30.420.40">
    <property type="match status" value="1"/>
</dbReference>
<evidence type="ECO:0000259" key="1">
    <source>
        <dbReference type="Pfam" id="PF02541"/>
    </source>
</evidence>
<dbReference type="InterPro" id="IPR003695">
    <property type="entry name" value="Ppx_GppA_N"/>
</dbReference>
<organism evidence="2 3">
    <name type="scientific">Taishania pollutisoli</name>
    <dbReference type="NCBI Taxonomy" id="2766479"/>
    <lineage>
        <taxon>Bacteria</taxon>
        <taxon>Pseudomonadati</taxon>
        <taxon>Bacteroidota</taxon>
        <taxon>Flavobacteriia</taxon>
        <taxon>Flavobacteriales</taxon>
        <taxon>Crocinitomicaceae</taxon>
        <taxon>Taishania</taxon>
    </lineage>
</organism>
<gene>
    <name evidence="2" type="ORF">H9Y05_04365</name>
</gene>
<protein>
    <recommendedName>
        <fullName evidence="1">Ppx/GppA phosphatase N-terminal domain-containing protein</fullName>
    </recommendedName>
</protein>
<comment type="caution">
    <text evidence="2">The sequence shown here is derived from an EMBL/GenBank/DDBJ whole genome shotgun (WGS) entry which is preliminary data.</text>
</comment>
<dbReference type="Pfam" id="PF02541">
    <property type="entry name" value="Ppx-GppA"/>
    <property type="match status" value="1"/>
</dbReference>
<proteinExistence type="predicted"/>
<dbReference type="EMBL" id="JACVEL010000002">
    <property type="protein sequence ID" value="MBC9811704.1"/>
    <property type="molecule type" value="Genomic_DNA"/>
</dbReference>
<evidence type="ECO:0000313" key="2">
    <source>
        <dbReference type="EMBL" id="MBC9811704.1"/>
    </source>
</evidence>
<dbReference type="Proteomes" id="UP000652681">
    <property type="component" value="Unassembled WGS sequence"/>
</dbReference>
<dbReference type="InterPro" id="IPR043129">
    <property type="entry name" value="ATPase_NBD"/>
</dbReference>
<dbReference type="Gene3D" id="3.30.420.150">
    <property type="entry name" value="Exopolyphosphatase. Domain 2"/>
    <property type="match status" value="1"/>
</dbReference>
<evidence type="ECO:0000313" key="3">
    <source>
        <dbReference type="Proteomes" id="UP000652681"/>
    </source>
</evidence>
<dbReference type="AlphaFoldDB" id="A0A8J6P4W4"/>
<feature type="domain" description="Ppx/GppA phosphatase N-terminal" evidence="1">
    <location>
        <begin position="19"/>
        <end position="296"/>
    </location>
</feature>
<keyword evidence="3" id="KW-1185">Reference proteome</keyword>
<dbReference type="PANTHER" id="PTHR30005">
    <property type="entry name" value="EXOPOLYPHOSPHATASE"/>
    <property type="match status" value="1"/>
</dbReference>
<dbReference type="PANTHER" id="PTHR30005:SF0">
    <property type="entry name" value="RETROGRADE REGULATION PROTEIN 2"/>
    <property type="match status" value="1"/>
</dbReference>
<reference evidence="2" key="1">
    <citation type="submission" date="2020-09" db="EMBL/GenBank/DDBJ databases">
        <title>Taishania pollutisoli gen. nov., sp. nov., Isolated from Tetrabromobisphenol A-Contaminated Soil.</title>
        <authorList>
            <person name="Chen Q."/>
        </authorList>
    </citation>
    <scope>NUCLEOTIDE SEQUENCE</scope>
    <source>
        <strain evidence="2">CZZ-1</strain>
    </source>
</reference>
<sequence>MAKKVAVVDLGTNTFNLLIATVEADTFQTLYHDKIGVALGMGGINEKRLAEASIDRALQALRVYKAKCDEYEVGEIRAFGTSAIRDAVNGDEFCALVYRQTGIRVTVISGLEEAQLIHRGVRCSYDYTRPAVIMDIGGGSTEFILADKDGIQKAVSLNIGVSRIYQQLQLNDPISKEDIHTIENWLEEHSHGKLDGIQCDILIGSSGTFETLHEVYFQQKFPNSHACIPMTVDELKNVLTHIMQSTLEQRRQNQYIIPIRQIMIPIASAKINWILKKLGVQQLLISPYSLKEGALFAPHKPS</sequence>
<accession>A0A8J6P4W4</accession>
<dbReference type="GO" id="GO:0016462">
    <property type="term" value="F:pyrophosphatase activity"/>
    <property type="evidence" value="ECO:0007669"/>
    <property type="project" value="TreeGrafter"/>
</dbReference>